<organism evidence="2 3">
    <name type="scientific">Chryseobacterium aquaticum subsp. greenlandense</name>
    <dbReference type="NCBI Taxonomy" id="345663"/>
    <lineage>
        <taxon>Bacteria</taxon>
        <taxon>Pseudomonadati</taxon>
        <taxon>Bacteroidota</taxon>
        <taxon>Flavobacteriia</taxon>
        <taxon>Flavobacteriales</taxon>
        <taxon>Weeksellaceae</taxon>
        <taxon>Chryseobacterium group</taxon>
        <taxon>Chryseobacterium</taxon>
    </lineage>
</organism>
<feature type="compositionally biased region" description="Low complexity" evidence="1">
    <location>
        <begin position="249"/>
        <end position="259"/>
    </location>
</feature>
<comment type="caution">
    <text evidence="2">The sequence shown here is derived from an EMBL/GenBank/DDBJ whole genome shotgun (WGS) entry which is preliminary data.</text>
</comment>
<gene>
    <name evidence="2" type="ORF">AR686_16865</name>
</gene>
<feature type="compositionally biased region" description="Gly residues" evidence="1">
    <location>
        <begin position="236"/>
        <end position="248"/>
    </location>
</feature>
<accession>A0A101CE90</accession>
<evidence type="ECO:0000313" key="2">
    <source>
        <dbReference type="EMBL" id="KUJ54666.1"/>
    </source>
</evidence>
<protein>
    <submittedName>
        <fullName evidence="2">Uncharacterized protein</fullName>
    </submittedName>
</protein>
<feature type="region of interest" description="Disordered" evidence="1">
    <location>
        <begin position="236"/>
        <end position="259"/>
    </location>
</feature>
<name>A0A101CE90_9FLAO</name>
<sequence length="530" mass="58322">MMAVVLSAFSCRQDILHEQETYNNSGAFQLTSKRISLSEAQHKAKLLPELEQVEKKFKTFSTTNAQGKIVSYGNGVSIDTDLVTYIENGPNFHTYTFNLTRENALPTDPVENLILIPTTIGTYRELLVSYHVTPQEKQMLMNGENVDTKDRSTVIVLENNTYNPLSGKSGGQSCVWAEAIVGYTACSENAHFNAEGSDQCDAKIKSQAIKEFFLRCENIYDGTETGGGGEWWVGSGGGTDSGTGGEPLGPGNPEPCNGNGVATNPLEPNTNIGEGGCSGIPTVVTVPEPQEPACKQLSALKNKTGFTEKMTTLKNNIESGTKEKGFILHDDATTPTSNVIEGGSPYDPADVNFEPYYENLWATNQSYLYKAYGSAHNHLKNNPKHIGVPTPEDFNQLVILGILETSAQNPNQKPTPEKSIVLVTTKIGLFALKINDFAKMKTFLSNYMLMSKKDNDDFINDIFKHKKKYNIKPTSTHDEQITGFLRFLKDKEVGADMYEGNPATYGEWKKLNLVENTNGTYSYTQTPCNL</sequence>
<evidence type="ECO:0000256" key="1">
    <source>
        <dbReference type="SAM" id="MobiDB-lite"/>
    </source>
</evidence>
<dbReference type="AlphaFoldDB" id="A0A101CE90"/>
<reference evidence="2 3" key="1">
    <citation type="submission" date="2015-10" db="EMBL/GenBank/DDBJ databases">
        <title>Genome sequence of Chryseobacterium greenlandense.</title>
        <authorList>
            <person name="Newman J."/>
            <person name="Fischer K."/>
            <person name="Miller J."/>
        </authorList>
    </citation>
    <scope>NUCLEOTIDE SEQUENCE [LARGE SCALE GENOMIC DNA]</scope>
    <source>
        <strain evidence="2 3">UMB34</strain>
    </source>
</reference>
<dbReference type="Proteomes" id="UP000054388">
    <property type="component" value="Unassembled WGS sequence"/>
</dbReference>
<dbReference type="EMBL" id="LMAI01000011">
    <property type="protein sequence ID" value="KUJ54666.1"/>
    <property type="molecule type" value="Genomic_DNA"/>
</dbReference>
<proteinExistence type="predicted"/>
<evidence type="ECO:0000313" key="3">
    <source>
        <dbReference type="Proteomes" id="UP000054388"/>
    </source>
</evidence>